<feature type="compositionally biased region" description="Polar residues" evidence="1">
    <location>
        <begin position="258"/>
        <end position="269"/>
    </location>
</feature>
<feature type="region of interest" description="Disordered" evidence="1">
    <location>
        <begin position="602"/>
        <end position="644"/>
    </location>
</feature>
<organism evidence="2 3">
    <name type="scientific">Septoria linicola</name>
    <dbReference type="NCBI Taxonomy" id="215465"/>
    <lineage>
        <taxon>Eukaryota</taxon>
        <taxon>Fungi</taxon>
        <taxon>Dikarya</taxon>
        <taxon>Ascomycota</taxon>
        <taxon>Pezizomycotina</taxon>
        <taxon>Dothideomycetes</taxon>
        <taxon>Dothideomycetidae</taxon>
        <taxon>Mycosphaerellales</taxon>
        <taxon>Mycosphaerellaceae</taxon>
        <taxon>Septoria</taxon>
    </lineage>
</organism>
<feature type="region of interest" description="Disordered" evidence="1">
    <location>
        <begin position="1"/>
        <end position="40"/>
    </location>
</feature>
<feature type="region of interest" description="Disordered" evidence="1">
    <location>
        <begin position="413"/>
        <end position="457"/>
    </location>
</feature>
<feature type="compositionally biased region" description="Polar residues" evidence="1">
    <location>
        <begin position="348"/>
        <end position="357"/>
    </location>
</feature>
<protein>
    <submittedName>
        <fullName evidence="2">Uncharacterized protein</fullName>
    </submittedName>
</protein>
<feature type="compositionally biased region" description="Basic and acidic residues" evidence="1">
    <location>
        <begin position="97"/>
        <end position="128"/>
    </location>
</feature>
<dbReference type="EMBL" id="CP099429">
    <property type="protein sequence ID" value="USW59013.1"/>
    <property type="molecule type" value="Genomic_DNA"/>
</dbReference>
<name>A0A9Q9ERX2_9PEZI</name>
<keyword evidence="3" id="KW-1185">Reference proteome</keyword>
<accession>A0A9Q9ERX2</accession>
<gene>
    <name evidence="2" type="ORF">Slin15195_G123320</name>
</gene>
<feature type="region of interest" description="Disordered" evidence="1">
    <location>
        <begin position="658"/>
        <end position="681"/>
    </location>
</feature>
<evidence type="ECO:0000256" key="1">
    <source>
        <dbReference type="SAM" id="MobiDB-lite"/>
    </source>
</evidence>
<feature type="compositionally biased region" description="Basic and acidic residues" evidence="1">
    <location>
        <begin position="149"/>
        <end position="164"/>
    </location>
</feature>
<feature type="compositionally biased region" description="Polar residues" evidence="1">
    <location>
        <begin position="87"/>
        <end position="96"/>
    </location>
</feature>
<feature type="region of interest" description="Disordered" evidence="1">
    <location>
        <begin position="339"/>
        <end position="358"/>
    </location>
</feature>
<dbReference type="Proteomes" id="UP001056384">
    <property type="component" value="Chromosome 12"/>
</dbReference>
<evidence type="ECO:0000313" key="2">
    <source>
        <dbReference type="EMBL" id="USW59013.1"/>
    </source>
</evidence>
<dbReference type="OrthoDB" id="3641037at2759"/>
<reference evidence="2" key="1">
    <citation type="submission" date="2022-06" db="EMBL/GenBank/DDBJ databases">
        <title>Complete genome sequences of two strains of the flax pathogen Septoria linicola.</title>
        <authorList>
            <person name="Lapalu N."/>
            <person name="Simon A."/>
            <person name="Demenou B."/>
            <person name="Paumier D."/>
            <person name="Guillot M.-P."/>
            <person name="Gout L."/>
            <person name="Valade R."/>
        </authorList>
    </citation>
    <scope>NUCLEOTIDE SEQUENCE</scope>
    <source>
        <strain evidence="2">SE15195</strain>
    </source>
</reference>
<proteinExistence type="predicted"/>
<sequence length="707" mass="77200">MPPKYVNRDGTAKTFTLKNGEVKAQPLSKKRMTAPNVFMPPKKPLAGFTAINNAAPQASTGAGARDMPVESVPSSLFEGGSLPPASIASTPGTQTVSREEYELMEQARRQHLAEQDAARKREKVEQQKRMQSGEAEHDQQLQTHTQIARAEENKRRSPEEDHPKRAPTSPTMMVPPTASPGLFVTQPQAESIEEGEIQETEPSTANTFGRDGTSHQNVVPFATAGAAVPRSPKGKEAAPRGRSTPARAFEAGGRRLRQTPSIESISSGESDYPVESERGIPARSDLPVPNYRPRAAAPSTVIRATRQEQQTIQSPRPIGQYLIDQSAHQARHSDIASYDTEPEDFLGGTQSQRNQARVNRIYAEQEAADPDVDPDVAEDLDDIPGIALSRSRRTLSGSRQDVDFDVFMGDVDDIAPQTPVHGNKRSAKEPSPEVPSSKKKKKSEVPRSADAGWNFDSLKEPGRRERVALIEEIESEWNCAVESVVTEDIWPRWLSGTKLPKEPRNWAQELLRALRDLSMSTAGKPQLAAKVVREAISQQVARYGGSPFLCKEDVRFAIQLRQRGFEPTSDGEAPEALSPHGDLAVETSQISLQDGTEKVGRAITTRHHKSSIPGSRGSSATTVTPSPPPAERNAEIDPPATPGMSLHELLSLSSLADSPQQRANVGPAEHRSSEPEQLTKQQKHLIEVYKLARKGLLDNGIDPNSIL</sequence>
<evidence type="ECO:0000313" key="3">
    <source>
        <dbReference type="Proteomes" id="UP001056384"/>
    </source>
</evidence>
<dbReference type="AlphaFoldDB" id="A0A9Q9ERX2"/>
<feature type="compositionally biased region" description="Basic and acidic residues" evidence="1">
    <location>
        <begin position="1"/>
        <end position="11"/>
    </location>
</feature>
<feature type="region of interest" description="Disordered" evidence="1">
    <location>
        <begin position="58"/>
        <end position="317"/>
    </location>
</feature>